<evidence type="ECO:0000256" key="8">
    <source>
        <dbReference type="ARBA" id="ARBA00023014"/>
    </source>
</evidence>
<name>A0A841QD44_9PROT</name>
<keyword evidence="11" id="KW-0548">Nucleotidyltransferase</keyword>
<protein>
    <recommendedName>
        <fullName evidence="2">Type-4 uracil-DNA glycosylase</fullName>
    </recommendedName>
</protein>
<dbReference type="GO" id="GO:0097506">
    <property type="term" value="F:deaminated base DNA N-glycosylase activity"/>
    <property type="evidence" value="ECO:0007669"/>
    <property type="project" value="UniProtKB-ARBA"/>
</dbReference>
<dbReference type="SUPFAM" id="SSF52141">
    <property type="entry name" value="Uracil-DNA glycosylase-like"/>
    <property type="match status" value="1"/>
</dbReference>
<keyword evidence="5" id="KW-0227">DNA damage</keyword>
<evidence type="ECO:0000313" key="11">
    <source>
        <dbReference type="EMBL" id="MBB6456491.1"/>
    </source>
</evidence>
<dbReference type="InterPro" id="IPR005122">
    <property type="entry name" value="Uracil-DNA_glycosylase-like"/>
</dbReference>
<dbReference type="PANTHER" id="PTHR33693">
    <property type="entry name" value="TYPE-5 URACIL-DNA GLYCOSYLASE"/>
    <property type="match status" value="1"/>
</dbReference>
<comment type="similarity">
    <text evidence="1">Belongs to the uracil-DNA glycosylase (UDG) superfamily. Type 4 (UDGa) family.</text>
</comment>
<dbReference type="CDD" id="cd10030">
    <property type="entry name" value="UDG-F4_TTUDGA_SPO1dp_like"/>
    <property type="match status" value="1"/>
</dbReference>
<dbReference type="SMART" id="SM00986">
    <property type="entry name" value="UDG"/>
    <property type="match status" value="1"/>
</dbReference>
<evidence type="ECO:0000256" key="7">
    <source>
        <dbReference type="ARBA" id="ARBA00023004"/>
    </source>
</evidence>
<dbReference type="NCBIfam" id="TIGR03914">
    <property type="entry name" value="UDG_fam_dom"/>
    <property type="match status" value="1"/>
</dbReference>
<dbReference type="InterPro" id="IPR005273">
    <property type="entry name" value="Ura-DNA_glyco_family4"/>
</dbReference>
<keyword evidence="3" id="KW-0004">4Fe-4S</keyword>
<evidence type="ECO:0000259" key="10">
    <source>
        <dbReference type="SMART" id="SM00986"/>
    </source>
</evidence>
<dbReference type="GO" id="GO:0006281">
    <property type="term" value="P:DNA repair"/>
    <property type="evidence" value="ECO:0007669"/>
    <property type="project" value="UniProtKB-KW"/>
</dbReference>
<proteinExistence type="inferred from homology"/>
<reference evidence="11 12" key="1">
    <citation type="submission" date="2020-08" db="EMBL/GenBank/DDBJ databases">
        <title>Genomic Encyclopedia of Type Strains, Phase IV (KMG-IV): sequencing the most valuable type-strain genomes for metagenomic binning, comparative biology and taxonomic classification.</title>
        <authorList>
            <person name="Goeker M."/>
        </authorList>
    </citation>
    <scope>NUCLEOTIDE SEQUENCE [LARGE SCALE GENOMIC DNA]</scope>
    <source>
        <strain evidence="11 12">DSM 4491</strain>
    </source>
</reference>
<evidence type="ECO:0000256" key="6">
    <source>
        <dbReference type="ARBA" id="ARBA00022801"/>
    </source>
</evidence>
<dbReference type="GO" id="GO:0051539">
    <property type="term" value="F:4 iron, 4 sulfur cluster binding"/>
    <property type="evidence" value="ECO:0007669"/>
    <property type="project" value="UniProtKB-KW"/>
</dbReference>
<dbReference type="AlphaFoldDB" id="A0A841QD44"/>
<evidence type="ECO:0000256" key="1">
    <source>
        <dbReference type="ARBA" id="ARBA00006521"/>
    </source>
</evidence>
<dbReference type="GO" id="GO:0046872">
    <property type="term" value="F:metal ion binding"/>
    <property type="evidence" value="ECO:0007669"/>
    <property type="project" value="UniProtKB-KW"/>
</dbReference>
<dbReference type="GO" id="GO:0016779">
    <property type="term" value="F:nucleotidyltransferase activity"/>
    <property type="evidence" value="ECO:0007669"/>
    <property type="project" value="UniProtKB-KW"/>
</dbReference>
<keyword evidence="7" id="KW-0408">Iron</keyword>
<keyword evidence="4" id="KW-0479">Metal-binding</keyword>
<dbReference type="SMART" id="SM00987">
    <property type="entry name" value="UreE_C"/>
    <property type="match status" value="1"/>
</dbReference>
<keyword evidence="8" id="KW-0411">Iron-sulfur</keyword>
<dbReference type="Pfam" id="PF03167">
    <property type="entry name" value="UDG"/>
    <property type="match status" value="1"/>
</dbReference>
<dbReference type="InterPro" id="IPR051536">
    <property type="entry name" value="UDG_Type-4/5"/>
</dbReference>
<evidence type="ECO:0000313" key="12">
    <source>
        <dbReference type="Proteomes" id="UP000578000"/>
    </source>
</evidence>
<comment type="caution">
    <text evidence="11">The sequence shown here is derived from an EMBL/GenBank/DDBJ whole genome shotgun (WGS) entry which is preliminary data.</text>
</comment>
<dbReference type="PANTHER" id="PTHR33693:SF9">
    <property type="entry name" value="TYPE-4 URACIL-DNA GLYCOSYLASE"/>
    <property type="match status" value="1"/>
</dbReference>
<organism evidence="11 12">
    <name type="scientific">Acetobacter lovaniensis</name>
    <dbReference type="NCBI Taxonomy" id="104100"/>
    <lineage>
        <taxon>Bacteria</taxon>
        <taxon>Pseudomonadati</taxon>
        <taxon>Pseudomonadota</taxon>
        <taxon>Alphaproteobacteria</taxon>
        <taxon>Acetobacterales</taxon>
        <taxon>Acetobacteraceae</taxon>
        <taxon>Acetobacter</taxon>
    </lineage>
</organism>
<sequence>MPEVVLAHQVDFATWRKASSHFVRAGALPESVVWRVAGAGQDAVWSAEPAQNPPDAPSGLNLSRRFVGVLAQALQAHDPERFATLYRIVYRLAYAGLVLTDTTDPDLLWLRQASAAVRADTLRFRDAFSTFTAHGDGDVLHCVPEHYILEANSHYCMERNVRPWRVVAPYRRMEWAGGIRFAAGTDTVAEDESVHWQADGTGIWQGYGLSVFPPQRKDVDTAPTLAALAARAMDCRACALWQPASRTVFGEGPEYARIMLVGEQPGDQEDLQGRPFVGPAGQLLDRALQDAGLRRDQIYVTNAVKHFHFTWNGTRRLHHKPEAEHVAACHVWLDAERRLVRPALLVMLGATAAQSVLQQPVTISRTRSRLFPLEEQTQGLVTVHPSYLLRLRDEDSKQREYAHFVEDLRLAAHYVAQHQNAEQE</sequence>
<dbReference type="Proteomes" id="UP000578000">
    <property type="component" value="Unassembled WGS sequence"/>
</dbReference>
<dbReference type="InterPro" id="IPR036895">
    <property type="entry name" value="Uracil-DNA_glycosylase-like_sf"/>
</dbReference>
<evidence type="ECO:0000256" key="3">
    <source>
        <dbReference type="ARBA" id="ARBA00022485"/>
    </source>
</evidence>
<accession>A0A841QD44</accession>
<feature type="domain" description="Uracil-DNA glycosylase-like" evidence="10">
    <location>
        <begin position="249"/>
        <end position="409"/>
    </location>
</feature>
<keyword evidence="9" id="KW-0234">DNA repair</keyword>
<dbReference type="EMBL" id="JACHIE010000003">
    <property type="protein sequence ID" value="MBB6456491.1"/>
    <property type="molecule type" value="Genomic_DNA"/>
</dbReference>
<keyword evidence="12" id="KW-1185">Reference proteome</keyword>
<keyword evidence="6" id="KW-0378">Hydrolase</keyword>
<dbReference type="RefSeq" id="WP_166112364.1">
    <property type="nucleotide sequence ID" value="NZ_BAABDB010000034.1"/>
</dbReference>
<evidence type="ECO:0000256" key="4">
    <source>
        <dbReference type="ARBA" id="ARBA00022723"/>
    </source>
</evidence>
<evidence type="ECO:0000256" key="5">
    <source>
        <dbReference type="ARBA" id="ARBA00022763"/>
    </source>
</evidence>
<dbReference type="Gene3D" id="3.40.470.10">
    <property type="entry name" value="Uracil-DNA glycosylase-like domain"/>
    <property type="match status" value="1"/>
</dbReference>
<evidence type="ECO:0000256" key="9">
    <source>
        <dbReference type="ARBA" id="ARBA00023204"/>
    </source>
</evidence>
<gene>
    <name evidence="11" type="ORF">HNR55_001065</name>
</gene>
<keyword evidence="11" id="KW-0808">Transferase</keyword>
<evidence type="ECO:0000256" key="2">
    <source>
        <dbReference type="ARBA" id="ARBA00019403"/>
    </source>
</evidence>
<dbReference type="NCBIfam" id="TIGR00758">
    <property type="entry name" value="UDG_fam4"/>
    <property type="match status" value="1"/>
</dbReference>